<dbReference type="EC" id="3.5.1.87" evidence="3"/>
<evidence type="ECO:0000313" key="4">
    <source>
        <dbReference type="Proteomes" id="UP001236369"/>
    </source>
</evidence>
<dbReference type="InterPro" id="IPR002933">
    <property type="entry name" value="Peptidase_M20"/>
</dbReference>
<evidence type="ECO:0000313" key="3">
    <source>
        <dbReference type="EMBL" id="MDQ0443406.1"/>
    </source>
</evidence>
<accession>A0ABU0HM48</accession>
<organism evidence="3 4">
    <name type="scientific">Methylobacterium persicinum</name>
    <dbReference type="NCBI Taxonomy" id="374426"/>
    <lineage>
        <taxon>Bacteria</taxon>
        <taxon>Pseudomonadati</taxon>
        <taxon>Pseudomonadota</taxon>
        <taxon>Alphaproteobacteria</taxon>
        <taxon>Hyphomicrobiales</taxon>
        <taxon>Methylobacteriaceae</taxon>
        <taxon>Methylobacterium</taxon>
    </lineage>
</organism>
<reference evidence="3 4" key="1">
    <citation type="submission" date="2023-07" db="EMBL/GenBank/DDBJ databases">
        <title>Genomic Encyclopedia of Type Strains, Phase IV (KMG-IV): sequencing the most valuable type-strain genomes for metagenomic binning, comparative biology and taxonomic classification.</title>
        <authorList>
            <person name="Goeker M."/>
        </authorList>
    </citation>
    <scope>NUCLEOTIDE SEQUENCE [LARGE SCALE GENOMIC DNA]</scope>
    <source>
        <strain evidence="3 4">DSM 19562</strain>
    </source>
</reference>
<dbReference type="InterPro" id="IPR010158">
    <property type="entry name" value="Amidase_Cbmase"/>
</dbReference>
<dbReference type="NCBIfam" id="NF009527">
    <property type="entry name" value="PRK12891.1"/>
    <property type="match status" value="1"/>
</dbReference>
<dbReference type="NCBIfam" id="TIGR01879">
    <property type="entry name" value="hydantase"/>
    <property type="match status" value="1"/>
</dbReference>
<dbReference type="EMBL" id="JAUSVV010000006">
    <property type="protein sequence ID" value="MDQ0443406.1"/>
    <property type="molecule type" value="Genomic_DNA"/>
</dbReference>
<dbReference type="InterPro" id="IPR036264">
    <property type="entry name" value="Bact_exopeptidase_dim_dom"/>
</dbReference>
<dbReference type="PANTHER" id="PTHR32494">
    <property type="entry name" value="ALLANTOATE DEIMINASE-RELATED"/>
    <property type="match status" value="1"/>
</dbReference>
<comment type="caution">
    <text evidence="3">The sequence shown here is derived from an EMBL/GenBank/DDBJ whole genome shotgun (WGS) entry which is preliminary data.</text>
</comment>
<dbReference type="Gene3D" id="3.40.630.10">
    <property type="entry name" value="Zn peptidases"/>
    <property type="match status" value="1"/>
</dbReference>
<sequence>MSGFGAAGGLAIDPDFCAGLFARLMSFSRDEPGVTRAAYGEGEEQAHALMRATGLSLGLSPDTDAAGNLFLTMPGRDPALAPWMVGSHVDTVPHGGNFDGAAGVIGALAAVEALRRAGLVPVRPVTVAVFRAEESVWFPASYVGSRAAFGLLPPETLDLPRTDSGRSLRAHMAALGLHPDAVARGERLLDPTRIHAFVEMHIEQGPALEEAGIPVGFVTAISGSFRYRKAACFGRYGHSGAVARSERSDAVFALADLITGLDALWGRLEQEGCPATITLGEVGTDPVQHAFAKIPGEVRFCLDVRSTEPALLDRIEAALAQRVAEIEAARGVRFALGERTGSTPARMSSALIEALSGHARRLAIPFRTMASGAGHDTATLAGQGVPSTMIFIRNQNGSHNPHEAMRIEDLCAAATLVAHLVASE</sequence>
<keyword evidence="2 3" id="KW-0378">Hydrolase</keyword>
<protein>
    <submittedName>
        <fullName evidence="3">N-carbamoyl-L-amino-acid hydrolase</fullName>
        <ecNumber evidence="3">3.5.1.87</ecNumber>
    </submittedName>
</protein>
<evidence type="ECO:0000256" key="1">
    <source>
        <dbReference type="ARBA" id="ARBA00006153"/>
    </source>
</evidence>
<proteinExistence type="inferred from homology"/>
<dbReference type="RefSeq" id="WP_238249507.1">
    <property type="nucleotide sequence ID" value="NZ_BPQX01000031.1"/>
</dbReference>
<dbReference type="GO" id="GO:0050538">
    <property type="term" value="F:N-carbamoyl-L-amino-acid hydrolase activity"/>
    <property type="evidence" value="ECO:0007669"/>
    <property type="project" value="UniProtKB-EC"/>
</dbReference>
<name>A0ABU0HM48_9HYPH</name>
<dbReference type="Gene3D" id="3.30.70.360">
    <property type="match status" value="1"/>
</dbReference>
<keyword evidence="4" id="KW-1185">Reference proteome</keyword>
<dbReference type="PIRSF" id="PIRSF001235">
    <property type="entry name" value="Amidase_carbamoylase"/>
    <property type="match status" value="1"/>
</dbReference>
<evidence type="ECO:0000256" key="2">
    <source>
        <dbReference type="ARBA" id="ARBA00022801"/>
    </source>
</evidence>
<gene>
    <name evidence="3" type="ORF">QO016_002909</name>
</gene>
<dbReference type="Proteomes" id="UP001236369">
    <property type="component" value="Unassembled WGS sequence"/>
</dbReference>
<comment type="similarity">
    <text evidence="1">Belongs to the peptidase M20 family.</text>
</comment>
<dbReference type="SUPFAM" id="SSF53187">
    <property type="entry name" value="Zn-dependent exopeptidases"/>
    <property type="match status" value="1"/>
</dbReference>
<dbReference type="PANTHER" id="PTHR32494:SF5">
    <property type="entry name" value="ALLANTOATE AMIDOHYDROLASE"/>
    <property type="match status" value="1"/>
</dbReference>
<dbReference type="Pfam" id="PF01546">
    <property type="entry name" value="Peptidase_M20"/>
    <property type="match status" value="1"/>
</dbReference>
<dbReference type="SUPFAM" id="SSF55031">
    <property type="entry name" value="Bacterial exopeptidase dimerisation domain"/>
    <property type="match status" value="1"/>
</dbReference>